<dbReference type="Proteomes" id="UP000001431">
    <property type="component" value="Chromosome"/>
</dbReference>
<gene>
    <name evidence="2" type="ordered locus">Pcal_0040</name>
</gene>
<evidence type="ECO:0000313" key="2">
    <source>
        <dbReference type="EMBL" id="ABO07480.1"/>
    </source>
</evidence>
<name>A3MS63_PYRCJ</name>
<feature type="coiled-coil region" evidence="1">
    <location>
        <begin position="16"/>
        <end position="50"/>
    </location>
</feature>
<dbReference type="AlphaFoldDB" id="A3MS63"/>
<evidence type="ECO:0000256" key="1">
    <source>
        <dbReference type="SAM" id="Coils"/>
    </source>
</evidence>
<dbReference type="KEGG" id="pcl:Pcal_0040"/>
<proteinExistence type="predicted"/>
<keyword evidence="1" id="KW-0175">Coiled coil</keyword>
<dbReference type="HOGENOM" id="CLU_124258_0_0_2"/>
<organism evidence="2 3">
    <name type="scientific">Pyrobaculum calidifontis (strain DSM 21063 / JCM 11548 / VA1)</name>
    <dbReference type="NCBI Taxonomy" id="410359"/>
    <lineage>
        <taxon>Archaea</taxon>
        <taxon>Thermoproteota</taxon>
        <taxon>Thermoprotei</taxon>
        <taxon>Thermoproteales</taxon>
        <taxon>Thermoproteaceae</taxon>
        <taxon>Pyrobaculum</taxon>
    </lineage>
</organism>
<dbReference type="EMBL" id="CP000561">
    <property type="protein sequence ID" value="ABO07480.1"/>
    <property type="molecule type" value="Genomic_DNA"/>
</dbReference>
<evidence type="ECO:0000313" key="3">
    <source>
        <dbReference type="Proteomes" id="UP000001431"/>
    </source>
</evidence>
<keyword evidence="3" id="KW-1185">Reference proteome</keyword>
<dbReference type="eggNOG" id="arCOG05463">
    <property type="taxonomic scope" value="Archaea"/>
</dbReference>
<protein>
    <submittedName>
        <fullName evidence="2">Uncharacterized protein</fullName>
    </submittedName>
</protein>
<accession>A3MS63</accession>
<dbReference type="STRING" id="410359.Pcal_0040"/>
<reference evidence="2" key="1">
    <citation type="submission" date="2007-02" db="EMBL/GenBank/DDBJ databases">
        <title>Complete sequence of Pyrobaculum calidifontis JCM 11548.</title>
        <authorList>
            <consortium name="US DOE Joint Genome Institute"/>
            <person name="Copeland A."/>
            <person name="Lucas S."/>
            <person name="Lapidus A."/>
            <person name="Barry K."/>
            <person name="Glavina del Rio T."/>
            <person name="Dalin E."/>
            <person name="Tice H."/>
            <person name="Pitluck S."/>
            <person name="Chain P."/>
            <person name="Malfatti S."/>
            <person name="Shin M."/>
            <person name="Vergez L."/>
            <person name="Schmutz J."/>
            <person name="Larimer F."/>
            <person name="Land M."/>
            <person name="Hauser L."/>
            <person name="Kyrpides N."/>
            <person name="Mikhailova N."/>
            <person name="Cozen A.E."/>
            <person name="Fitz-Gibbon S.T."/>
            <person name="House C.H."/>
            <person name="Saltikov C."/>
            <person name="Lowe T.M."/>
            <person name="Richardson P."/>
        </authorList>
    </citation>
    <scope>NUCLEOTIDE SEQUENCE [LARGE SCALE GENOMIC DNA]</scope>
    <source>
        <strain evidence="2">JCM 11548</strain>
    </source>
</reference>
<sequence length="181" mass="21456">MLQSYKNIYVARGVEVQKLLEVRKVIEEKIAKLQEELKFYTSLLEVIDKAIGEKSFSTAAQAARQETERPEAVEEVKGRSGEVYATVEVYRDKLRIKFKEPVKVDGLFKRFYLDKFLQKYREEDAREVRQGALRQEEALRYELEEQEGEATAMTIYNYRTEERKREILRVLRWTLEKVYGG</sequence>